<feature type="region of interest" description="Disordered" evidence="1">
    <location>
        <begin position="1241"/>
        <end position="1268"/>
    </location>
</feature>
<dbReference type="PANTHER" id="PTHR24006:SF842">
    <property type="entry name" value="UBIQUITIN CARBOXYL-TERMINAL HYDROLASE 40"/>
    <property type="match status" value="1"/>
</dbReference>
<feature type="region of interest" description="Disordered" evidence="1">
    <location>
        <begin position="1"/>
        <end position="33"/>
    </location>
</feature>
<dbReference type="InterPro" id="IPR038765">
    <property type="entry name" value="Papain-like_cys_pep_sf"/>
</dbReference>
<dbReference type="Gene3D" id="3.90.70.10">
    <property type="entry name" value="Cysteine proteinases"/>
    <property type="match status" value="1"/>
</dbReference>
<dbReference type="Pfam" id="PF25822">
    <property type="entry name" value="UBL_USP40"/>
    <property type="match status" value="1"/>
</dbReference>
<comment type="caution">
    <text evidence="3">The sequence shown here is derived from an EMBL/GenBank/DDBJ whole genome shotgun (WGS) entry which is preliminary data.</text>
</comment>
<dbReference type="GO" id="GO:0005829">
    <property type="term" value="C:cytosol"/>
    <property type="evidence" value="ECO:0007669"/>
    <property type="project" value="TreeGrafter"/>
</dbReference>
<name>A0AAV7K878_9METZ</name>
<dbReference type="PROSITE" id="PS50235">
    <property type="entry name" value="USP_3"/>
    <property type="match status" value="1"/>
</dbReference>
<evidence type="ECO:0000313" key="3">
    <source>
        <dbReference type="EMBL" id="KAI6656426.1"/>
    </source>
</evidence>
<dbReference type="PROSITE" id="PS00972">
    <property type="entry name" value="USP_1"/>
    <property type="match status" value="1"/>
</dbReference>
<dbReference type="GO" id="GO:0005634">
    <property type="term" value="C:nucleus"/>
    <property type="evidence" value="ECO:0007669"/>
    <property type="project" value="TreeGrafter"/>
</dbReference>
<dbReference type="GO" id="GO:0004843">
    <property type="term" value="F:cysteine-type deubiquitinase activity"/>
    <property type="evidence" value="ECO:0007669"/>
    <property type="project" value="InterPro"/>
</dbReference>
<dbReference type="Pfam" id="PF00443">
    <property type="entry name" value="UCH"/>
    <property type="match status" value="1"/>
</dbReference>
<sequence>MLTDLFGEEDDTPGGGFSAPDGKERLSVERTNPPRNETNLCGLANQGATCYLNALLQTLHFTPEFRQELFKLGRKEIGQCPPDATKHCKEYRLIPIQLQRLSARLLLADEQCISTAFLTDSFGWSDNEELFQHDVDEMNRILFSAIEHSLQNTTGSQIISTIYHGSFVNQIKCKNCSACREIKEDFLHIPVTVVGLHSLEESLHKQFVLTETLEGDNKYHCGSCDQLVDAVKRCHLRHLPPILSLALMRFQYDFVRNERYKETGKFSFPQLLDMSQFVDSVTEGAGPLSSDAHYELFSVVIHSGSTYGGHYKTYIRDIQNLGNWVPPEEEKILVPASKDDSNPSGYANYTNAIDLISAIISRIKTPATPSQICDALRHDTGISWSQRFKSTHGTFMKFMKKHPDVFVVDGAQKVSLNPNFVPDNQQEMSFVTSVCDTPSNDSTTLNNSQSSQTNGYLSPMDTSMSEPGNAPRPDPVESPASKKMKRQSPVCPPPGYRWFEINDRCVRPIHEKSITTMYGGKESAYMLFYRQSSIQLPESALNRPEAWLQDSWIAEVAEYNVKLMKQREEYEIHLNSICLYLHFATTYCYIDNRLQYVPVDDSDTSGCLLTITVDRRNPMAVLREEILSQSNPDLLPEGVKFVLHEIRDLPGGFHLYDRIPTEEDCEIKKHLNDNDHLFLWNGHDVHGIIPPIGSDSEPILITFTYPDPTDEYGKKDEEVTRQKDTLLSDIRAELLFKCDIPPTQSVLTFIKDSSYESGTRSKGNLTPVPLPPNKDNQTLSQLGIENGSQIIADRKGKKIITSQVVDERNNTLHLRIEDRCTPIANLASTYRTFSVDIMCDEHISILKEAILTKIDPANCTEGVRLRIEDASKGLCPPIHEDQTLKEAGINKNKKIIVEKGTPPSATQITISYHVSPISDDLDAREVILEDSATVGQCLAVIVANADLTGGWHLRKTNWCGEAAEILEDEEKTLDDAGVRDGGYLLVEEGRLPPKGFVRLEIFQLVPFPEGSGPSIESRRLEMTELNSNIELYLAKCKKEKDTKDVSVDVAKEKDSNKNREQLNDTVTKCNYVPRETDLIQIYPPLQHEIRFIDQIDISLTDTLDDLKLQIMTLGILDMQVPIASCLRVQEVVEGRTQRVLKDGQHTLKKFKLVSGSKLAVCPMNEGQIFPNSCLILNLALHVPTGEPGGHFLPPNEIVFDSTESSSPTALLQCISTHTNIPLVYLRVAKYRMDKFEWIPVREPPSTPRKKRKNKTSPPKPSVRNPPFNMKDNDLIGVKDIRLEDQDRLNEWYLEWDHVGLKLLIAIKEEKRRKRSNKGKDVFASDFGSRTKRAEVIPVIKFGDFSNYEPMDTELNGEIMEVPKDI</sequence>
<dbReference type="InterPro" id="IPR018200">
    <property type="entry name" value="USP_CS"/>
</dbReference>
<feature type="compositionally biased region" description="Low complexity" evidence="1">
    <location>
        <begin position="439"/>
        <end position="454"/>
    </location>
</feature>
<accession>A0AAV7K878</accession>
<dbReference type="InterPro" id="IPR001394">
    <property type="entry name" value="Peptidase_C19_UCH"/>
</dbReference>
<evidence type="ECO:0000256" key="1">
    <source>
        <dbReference type="SAM" id="MobiDB-lite"/>
    </source>
</evidence>
<organism evidence="3 4">
    <name type="scientific">Oopsacas minuta</name>
    <dbReference type="NCBI Taxonomy" id="111878"/>
    <lineage>
        <taxon>Eukaryota</taxon>
        <taxon>Metazoa</taxon>
        <taxon>Porifera</taxon>
        <taxon>Hexactinellida</taxon>
        <taxon>Hexasterophora</taxon>
        <taxon>Lyssacinosida</taxon>
        <taxon>Leucopsacidae</taxon>
        <taxon>Oopsacas</taxon>
    </lineage>
</organism>
<dbReference type="PANTHER" id="PTHR24006">
    <property type="entry name" value="UBIQUITIN CARBOXYL-TERMINAL HYDROLASE"/>
    <property type="match status" value="1"/>
</dbReference>
<feature type="compositionally biased region" description="Acidic residues" evidence="1">
    <location>
        <begin position="1"/>
        <end position="12"/>
    </location>
</feature>
<dbReference type="Proteomes" id="UP001165289">
    <property type="component" value="Unassembled WGS sequence"/>
</dbReference>
<feature type="domain" description="USP" evidence="2">
    <location>
        <begin position="41"/>
        <end position="353"/>
    </location>
</feature>
<proteinExistence type="predicted"/>
<evidence type="ECO:0000313" key="4">
    <source>
        <dbReference type="Proteomes" id="UP001165289"/>
    </source>
</evidence>
<keyword evidence="4" id="KW-1185">Reference proteome</keyword>
<dbReference type="FunFam" id="3.90.70.10:FF:000043">
    <property type="entry name" value="Ubiquitin carboxyl-terminal hydrolase 40"/>
    <property type="match status" value="1"/>
</dbReference>
<dbReference type="SUPFAM" id="SSF54001">
    <property type="entry name" value="Cysteine proteinases"/>
    <property type="match status" value="1"/>
</dbReference>
<keyword evidence="3" id="KW-0378">Hydrolase</keyword>
<gene>
    <name evidence="3" type="ORF">LOD99_1222</name>
</gene>
<dbReference type="InterPro" id="IPR028889">
    <property type="entry name" value="USP"/>
</dbReference>
<evidence type="ECO:0000259" key="2">
    <source>
        <dbReference type="PROSITE" id="PS50235"/>
    </source>
</evidence>
<reference evidence="3 4" key="1">
    <citation type="journal article" date="2023" name="BMC Biol.">
        <title>The compact genome of the sponge Oopsacas minuta (Hexactinellida) is lacking key metazoan core genes.</title>
        <authorList>
            <person name="Santini S."/>
            <person name="Schenkelaars Q."/>
            <person name="Jourda C."/>
            <person name="Duchesne M."/>
            <person name="Belahbib H."/>
            <person name="Rocher C."/>
            <person name="Selva M."/>
            <person name="Riesgo A."/>
            <person name="Vervoort M."/>
            <person name="Leys S.P."/>
            <person name="Kodjabachian L."/>
            <person name="Le Bivic A."/>
            <person name="Borchiellini C."/>
            <person name="Claverie J.M."/>
            <person name="Renard E."/>
        </authorList>
    </citation>
    <scope>NUCLEOTIDE SEQUENCE [LARGE SCALE GENOMIC DNA]</scope>
    <source>
        <strain evidence="3">SPO-2</strain>
    </source>
</reference>
<dbReference type="PROSITE" id="PS00973">
    <property type="entry name" value="USP_2"/>
    <property type="match status" value="1"/>
</dbReference>
<dbReference type="InterPro" id="IPR050164">
    <property type="entry name" value="Peptidase_C19"/>
</dbReference>
<dbReference type="EMBL" id="JAKMXF010000144">
    <property type="protein sequence ID" value="KAI6656426.1"/>
    <property type="molecule type" value="Genomic_DNA"/>
</dbReference>
<dbReference type="GO" id="GO:0016579">
    <property type="term" value="P:protein deubiquitination"/>
    <property type="evidence" value="ECO:0007669"/>
    <property type="project" value="InterPro"/>
</dbReference>
<feature type="region of interest" description="Disordered" evidence="1">
    <location>
        <begin position="436"/>
        <end position="489"/>
    </location>
</feature>
<protein>
    <submittedName>
        <fullName evidence="3">Ubiquitin carboxyl-terminal hydrolase 40</fullName>
    </submittedName>
</protein>
<dbReference type="InterPro" id="IPR057763">
    <property type="entry name" value="UBL_USP40"/>
</dbReference>